<gene>
    <name evidence="2" type="ORF">HQN87_28810</name>
</gene>
<organism evidence="2 3">
    <name type="scientific">Paenibacillus tritici</name>
    <dbReference type="NCBI Taxonomy" id="1873425"/>
    <lineage>
        <taxon>Bacteria</taxon>
        <taxon>Bacillati</taxon>
        <taxon>Bacillota</taxon>
        <taxon>Bacilli</taxon>
        <taxon>Bacillales</taxon>
        <taxon>Paenibacillaceae</taxon>
        <taxon>Paenibacillus</taxon>
    </lineage>
</organism>
<evidence type="ECO:0000313" key="3">
    <source>
        <dbReference type="Proteomes" id="UP000711047"/>
    </source>
</evidence>
<sequence>MSMAIQDILEVRERQATYASNIFSSLQLRENIITYQMLCDAVEASGIKIQRLSDDELLVPEKFRVGQQDIVYQLTQVQHSSQAVSSKVKHYPTREVARMLGVSHQTISRWIAQGRFDGVTRTEPGKHVDIPANSILEYPSGETVRISEVAESYQARMQTAVETESEDELQFIAQKLSAYEEKYGPIERFMHKSESGELVTSDEDIDLDVWTYLLKRKESLLG</sequence>
<dbReference type="Pfam" id="PF12728">
    <property type="entry name" value="HTH_17"/>
    <property type="match status" value="1"/>
</dbReference>
<accession>A0ABX2DYD2</accession>
<name>A0ABX2DYD2_9BACL</name>
<comment type="caution">
    <text evidence="2">The sequence shown here is derived from an EMBL/GenBank/DDBJ whole genome shotgun (WGS) entry which is preliminary data.</text>
</comment>
<feature type="domain" description="Helix-turn-helix" evidence="1">
    <location>
        <begin position="93"/>
        <end position="138"/>
    </location>
</feature>
<keyword evidence="3" id="KW-1185">Reference proteome</keyword>
<evidence type="ECO:0000313" key="2">
    <source>
        <dbReference type="EMBL" id="NQX49325.1"/>
    </source>
</evidence>
<dbReference type="RefSeq" id="WP_173140313.1">
    <property type="nucleotide sequence ID" value="NZ_JABMKX010000024.1"/>
</dbReference>
<dbReference type="InterPro" id="IPR041657">
    <property type="entry name" value="HTH_17"/>
</dbReference>
<protein>
    <submittedName>
        <fullName evidence="2">Helix-turn-helix domain-containing protein</fullName>
    </submittedName>
</protein>
<dbReference type="Proteomes" id="UP000711047">
    <property type="component" value="Unassembled WGS sequence"/>
</dbReference>
<dbReference type="EMBL" id="JABMKX010000024">
    <property type="protein sequence ID" value="NQX49325.1"/>
    <property type="molecule type" value="Genomic_DNA"/>
</dbReference>
<dbReference type="SUPFAM" id="SSF46955">
    <property type="entry name" value="Putative DNA-binding domain"/>
    <property type="match status" value="1"/>
</dbReference>
<dbReference type="InterPro" id="IPR009061">
    <property type="entry name" value="DNA-bd_dom_put_sf"/>
</dbReference>
<evidence type="ECO:0000259" key="1">
    <source>
        <dbReference type="Pfam" id="PF12728"/>
    </source>
</evidence>
<dbReference type="Gene3D" id="1.10.1660.10">
    <property type="match status" value="1"/>
</dbReference>
<proteinExistence type="predicted"/>
<reference evidence="2 3" key="1">
    <citation type="submission" date="2020-05" db="EMBL/GenBank/DDBJ databases">
        <title>Paenibacillus glebae, sp. nov., Paenibacillus humi sp. nov., Paenibacillus pedi sp. nov., Paenibacillus terrestris sp. nov. and Paenibacillus terricola sp. nov., isolated from a forest top soil sample.</title>
        <authorList>
            <person name="Qi S."/>
            <person name="Carlier A."/>
            <person name="Cnockaert M."/>
            <person name="Vandamme P."/>
        </authorList>
    </citation>
    <scope>NUCLEOTIDE SEQUENCE [LARGE SCALE GENOMIC DNA]</scope>
    <source>
        <strain evidence="2 3">LMG 29502</strain>
    </source>
</reference>